<reference evidence="3" key="1">
    <citation type="journal article" date="2013" name="Science">
        <title>The Amborella genome and the evolution of flowering plants.</title>
        <authorList>
            <consortium name="Amborella Genome Project"/>
        </authorList>
    </citation>
    <scope>NUCLEOTIDE SEQUENCE [LARGE SCALE GENOMIC DNA]</scope>
</reference>
<dbReference type="AlphaFoldDB" id="W1P8T0"/>
<evidence type="ECO:0000313" key="2">
    <source>
        <dbReference type="EMBL" id="ERN04328.1"/>
    </source>
</evidence>
<sequence>MVCPSFESLLSMSSRLPLPFRLALVPSGLVVAHHQTSPHPKEPDQPPPCIPPRMASPPTLALLCLLPCLPPPPAFPLSRGLLLMKPSLTQLNSATTSPSSPQ</sequence>
<evidence type="ECO:0000313" key="3">
    <source>
        <dbReference type="Proteomes" id="UP000017836"/>
    </source>
</evidence>
<keyword evidence="3" id="KW-1185">Reference proteome</keyword>
<dbReference type="Proteomes" id="UP000017836">
    <property type="component" value="Unassembled WGS sequence"/>
</dbReference>
<dbReference type="Gramene" id="ERN04328">
    <property type="protein sequence ID" value="ERN04328"/>
    <property type="gene ID" value="AMTR_s00077p00192840"/>
</dbReference>
<feature type="region of interest" description="Disordered" evidence="1">
    <location>
        <begin position="33"/>
        <end position="52"/>
    </location>
</feature>
<organism evidence="2 3">
    <name type="scientific">Amborella trichopoda</name>
    <dbReference type="NCBI Taxonomy" id="13333"/>
    <lineage>
        <taxon>Eukaryota</taxon>
        <taxon>Viridiplantae</taxon>
        <taxon>Streptophyta</taxon>
        <taxon>Embryophyta</taxon>
        <taxon>Tracheophyta</taxon>
        <taxon>Spermatophyta</taxon>
        <taxon>Magnoliopsida</taxon>
        <taxon>Amborellales</taxon>
        <taxon>Amborellaceae</taxon>
        <taxon>Amborella</taxon>
    </lineage>
</organism>
<dbReference type="EMBL" id="KI394293">
    <property type="protein sequence ID" value="ERN04328.1"/>
    <property type="molecule type" value="Genomic_DNA"/>
</dbReference>
<name>W1P8T0_AMBTC</name>
<evidence type="ECO:0000256" key="1">
    <source>
        <dbReference type="SAM" id="MobiDB-lite"/>
    </source>
</evidence>
<accession>W1P8T0</accession>
<gene>
    <name evidence="2" type="ORF">AMTR_s00077p00192840</name>
</gene>
<dbReference type="HOGENOM" id="CLU_2281243_0_0_1"/>
<proteinExistence type="predicted"/>
<protein>
    <submittedName>
        <fullName evidence="2">Uncharacterized protein</fullName>
    </submittedName>
</protein>